<dbReference type="PANTHER" id="PTHR34978">
    <property type="entry name" value="POSSIBLE SENSOR-TRANSDUCER PROTEIN BLAR"/>
    <property type="match status" value="1"/>
</dbReference>
<sequence length="394" mass="44833">MMETLFRTILRMSLEASVSILIVLLFRCALVHAKRFWSCLLWFPVLFRMVCPAAIPWSLFSRIHSETASAISEKISSAGFLKAAQITESSAVQPVSIFTLIWLCGIAVLSVRSYWSYQRFRKSLPAASGSAIVESRTIQEPFICGVFHPVIYLPAGLKQDEKAAVICHESAHIRYQDPLMKFVFWIAVIIHWFNPLCWLAFCLMSNDFEIRADEQVLEEGTILPDSYAEVMLRFARRSHGLKDLRALGFSAGSAKYRIRHALNHDSGKLKPIPAAILCFVCMTGCLMNPQSKANADLIPITSPKVQDMIRRSSFEKEDQMELEELLVLQRKILRENEGFDAWIAEDGAMTVTAEKTELSERNRMIKQNLKEVQTEYNRILARAKASESWNDTMQ</sequence>
<dbReference type="InterPro" id="IPR008756">
    <property type="entry name" value="Peptidase_M56"/>
</dbReference>
<keyword evidence="2" id="KW-1133">Transmembrane helix</keyword>
<accession>A0A7X2NUH0</accession>
<feature type="domain" description="Peptidase M56" evidence="3">
    <location>
        <begin position="8"/>
        <end position="236"/>
    </location>
</feature>
<reference evidence="4 5" key="1">
    <citation type="submission" date="2019-08" db="EMBL/GenBank/DDBJ databases">
        <title>In-depth cultivation of the pig gut microbiome towards novel bacterial diversity and tailored functional studies.</title>
        <authorList>
            <person name="Wylensek D."/>
            <person name="Hitch T.C.A."/>
            <person name="Clavel T."/>
        </authorList>
    </citation>
    <scope>NUCLEOTIDE SEQUENCE [LARGE SCALE GENOMIC DNA]</scope>
    <source>
        <strain evidence="4 5">Oil+RF-744-GAM-WT-6</strain>
    </source>
</reference>
<keyword evidence="1" id="KW-0175">Coiled coil</keyword>
<feature type="transmembrane region" description="Helical" evidence="2">
    <location>
        <begin position="182"/>
        <end position="201"/>
    </location>
</feature>
<organism evidence="4 5">
    <name type="scientific">Stecheria intestinalis</name>
    <dbReference type="NCBI Taxonomy" id="2606630"/>
    <lineage>
        <taxon>Bacteria</taxon>
        <taxon>Bacillati</taxon>
        <taxon>Bacillota</taxon>
        <taxon>Erysipelotrichia</taxon>
        <taxon>Erysipelotrichales</taxon>
        <taxon>Erysipelotrichaceae</taxon>
        <taxon>Stecheria</taxon>
    </lineage>
</organism>
<dbReference type="EMBL" id="VUMN01000045">
    <property type="protein sequence ID" value="MSS59707.1"/>
    <property type="molecule type" value="Genomic_DNA"/>
</dbReference>
<dbReference type="CDD" id="cd07341">
    <property type="entry name" value="M56_BlaR1_MecR1_like"/>
    <property type="match status" value="1"/>
</dbReference>
<protein>
    <submittedName>
        <fullName evidence="4">M56 family metallopeptidase</fullName>
    </submittedName>
</protein>
<name>A0A7X2NUH0_9FIRM</name>
<evidence type="ECO:0000313" key="4">
    <source>
        <dbReference type="EMBL" id="MSS59707.1"/>
    </source>
</evidence>
<dbReference type="InterPro" id="IPR052173">
    <property type="entry name" value="Beta-lactam_resp_regulator"/>
</dbReference>
<keyword evidence="2" id="KW-0472">Membrane</keyword>
<feature type="coiled-coil region" evidence="1">
    <location>
        <begin position="355"/>
        <end position="382"/>
    </location>
</feature>
<keyword evidence="2" id="KW-0812">Transmembrane</keyword>
<proteinExistence type="predicted"/>
<dbReference type="Proteomes" id="UP000461880">
    <property type="component" value="Unassembled WGS sequence"/>
</dbReference>
<dbReference type="RefSeq" id="WP_154505923.1">
    <property type="nucleotide sequence ID" value="NZ_VUMN01000045.1"/>
</dbReference>
<comment type="caution">
    <text evidence="4">The sequence shown here is derived from an EMBL/GenBank/DDBJ whole genome shotgun (WGS) entry which is preliminary data.</text>
</comment>
<dbReference type="PANTHER" id="PTHR34978:SF3">
    <property type="entry name" value="SLR0241 PROTEIN"/>
    <property type="match status" value="1"/>
</dbReference>
<feature type="transmembrane region" description="Helical" evidence="2">
    <location>
        <begin position="95"/>
        <end position="115"/>
    </location>
</feature>
<evidence type="ECO:0000256" key="1">
    <source>
        <dbReference type="SAM" id="Coils"/>
    </source>
</evidence>
<evidence type="ECO:0000256" key="2">
    <source>
        <dbReference type="SAM" id="Phobius"/>
    </source>
</evidence>
<dbReference type="AlphaFoldDB" id="A0A7X2NUH0"/>
<dbReference type="Pfam" id="PF05569">
    <property type="entry name" value="Peptidase_M56"/>
    <property type="match status" value="1"/>
</dbReference>
<evidence type="ECO:0000259" key="3">
    <source>
        <dbReference type="Pfam" id="PF05569"/>
    </source>
</evidence>
<keyword evidence="5" id="KW-1185">Reference proteome</keyword>
<gene>
    <name evidence="4" type="ORF">FYJ51_12465</name>
</gene>
<evidence type="ECO:0000313" key="5">
    <source>
        <dbReference type="Proteomes" id="UP000461880"/>
    </source>
</evidence>